<dbReference type="InterPro" id="IPR017871">
    <property type="entry name" value="ABC_transporter-like_CS"/>
</dbReference>
<evidence type="ECO:0000256" key="1">
    <source>
        <dbReference type="ARBA" id="ARBA00022448"/>
    </source>
</evidence>
<sequence length="362" mass="37675">MLEIALKHRFAGFTLDLALNAPGGITALFGHSGAGKSTVVNAVSGLLRPDWGRIAVGGDVVLDTEAGINLAPYRRRIGYVFQEARLFPHLDVRANLNYGARFAAPGPGVIRFDRAVEMLGLGALLNRRPGALSGGEAARVALGRALLSKPRMLLMDEPLAALDSARKAEILPYFETLRDEVKLPILYVSHAPAEVARLASSVALLEDGHLRAFGPARDVLADPGAAGGFGGRAAGALISGRVVAQDSDGLARVETAGGAIFLEAPSAPIGAQLGLQIHGADVTLALARPEQVSALNILRVTVLAIGAPDGPSVFVQLALGEERLLARLTTRSVAALGLRAGLECHAMIKAVSLASQDVTQRA</sequence>
<keyword evidence="3 9" id="KW-0500">Molybdenum</keyword>
<dbReference type="InterPro" id="IPR003593">
    <property type="entry name" value="AAA+_ATPase"/>
</dbReference>
<evidence type="ECO:0000256" key="6">
    <source>
        <dbReference type="ARBA" id="ARBA00022840"/>
    </source>
</evidence>
<keyword evidence="2" id="KW-1003">Cell membrane</keyword>
<dbReference type="EMBL" id="JBFRYC010000001">
    <property type="protein sequence ID" value="MEX1660597.1"/>
    <property type="molecule type" value="Genomic_DNA"/>
</dbReference>
<dbReference type="NCBIfam" id="TIGR02142">
    <property type="entry name" value="modC_ABC"/>
    <property type="match status" value="1"/>
</dbReference>
<dbReference type="PANTHER" id="PTHR43514:SF4">
    <property type="entry name" value="ABC TRANSPORTER I FAMILY MEMBER 10"/>
    <property type="match status" value="1"/>
</dbReference>
<dbReference type="SMART" id="SM00382">
    <property type="entry name" value="AAA"/>
    <property type="match status" value="1"/>
</dbReference>
<dbReference type="PROSITE" id="PS51866">
    <property type="entry name" value="MOP"/>
    <property type="match status" value="1"/>
</dbReference>
<keyword evidence="13" id="KW-1185">Reference proteome</keyword>
<dbReference type="InterPro" id="IPR003439">
    <property type="entry name" value="ABC_transporter-like_ATP-bd"/>
</dbReference>
<evidence type="ECO:0000256" key="9">
    <source>
        <dbReference type="PROSITE-ProRule" id="PRU01213"/>
    </source>
</evidence>
<reference evidence="12 13" key="1">
    <citation type="journal article" date="2011" name="Int. J. Syst. Evol. Microbiol.">
        <title>Zhongshania antarctica gen. nov., sp. nov. and Zhongshania guokunii sp. nov., gammaproteobacteria respectively isolated from coastal attached (fast) ice and surface seawater of the Antarctic.</title>
        <authorList>
            <person name="Li H.J."/>
            <person name="Zhang X.Y."/>
            <person name="Chen C.X."/>
            <person name="Zhang Y.J."/>
            <person name="Gao Z.M."/>
            <person name="Yu Y."/>
            <person name="Chen X.L."/>
            <person name="Chen B."/>
            <person name="Zhang Y.Z."/>
        </authorList>
    </citation>
    <scope>NUCLEOTIDE SEQUENCE [LARGE SCALE GENOMIC DNA]</scope>
    <source>
        <strain evidence="12 13">15-R06ZXC-3</strain>
    </source>
</reference>
<feature type="domain" description="ABC transporter" evidence="10">
    <location>
        <begin position="1"/>
        <end position="232"/>
    </location>
</feature>
<dbReference type="Proteomes" id="UP001557465">
    <property type="component" value="Unassembled WGS sequence"/>
</dbReference>
<keyword evidence="5" id="KW-0547">Nucleotide-binding</keyword>
<evidence type="ECO:0000259" key="10">
    <source>
        <dbReference type="PROSITE" id="PS50893"/>
    </source>
</evidence>
<evidence type="ECO:0000313" key="12">
    <source>
        <dbReference type="EMBL" id="MEX1660597.1"/>
    </source>
</evidence>
<dbReference type="SUPFAM" id="SSF50331">
    <property type="entry name" value="MOP-like"/>
    <property type="match status" value="1"/>
</dbReference>
<dbReference type="SUPFAM" id="SSF52540">
    <property type="entry name" value="P-loop containing nucleoside triphosphate hydrolases"/>
    <property type="match status" value="1"/>
</dbReference>
<keyword evidence="6 12" id="KW-0067">ATP-binding</keyword>
<dbReference type="Pfam" id="PF00005">
    <property type="entry name" value="ABC_tran"/>
    <property type="match status" value="1"/>
</dbReference>
<evidence type="ECO:0000256" key="7">
    <source>
        <dbReference type="ARBA" id="ARBA00022967"/>
    </source>
</evidence>
<dbReference type="InterPro" id="IPR005116">
    <property type="entry name" value="Transp-assoc_OB_typ1"/>
</dbReference>
<dbReference type="GO" id="GO:0005524">
    <property type="term" value="F:ATP binding"/>
    <property type="evidence" value="ECO:0007669"/>
    <property type="project" value="UniProtKB-KW"/>
</dbReference>
<dbReference type="InterPro" id="IPR004606">
    <property type="entry name" value="Mop_domain"/>
</dbReference>
<evidence type="ECO:0000256" key="5">
    <source>
        <dbReference type="ARBA" id="ARBA00022741"/>
    </source>
</evidence>
<organism evidence="12 13">
    <name type="scientific">Thioclava arctica</name>
    <dbReference type="NCBI Taxonomy" id="3238301"/>
    <lineage>
        <taxon>Bacteria</taxon>
        <taxon>Pseudomonadati</taxon>
        <taxon>Pseudomonadota</taxon>
        <taxon>Alphaproteobacteria</taxon>
        <taxon>Rhodobacterales</taxon>
        <taxon>Paracoccaceae</taxon>
        <taxon>Thioclava</taxon>
    </lineage>
</organism>
<dbReference type="Gene3D" id="3.40.50.300">
    <property type="entry name" value="P-loop containing nucleotide triphosphate hydrolases"/>
    <property type="match status" value="1"/>
</dbReference>
<dbReference type="RefSeq" id="WP_368390852.1">
    <property type="nucleotide sequence ID" value="NZ_JBFRYC010000001.1"/>
</dbReference>
<protein>
    <submittedName>
        <fullName evidence="12">Molybdenum ABC transporter ATP-binding protein</fullName>
    </submittedName>
</protein>
<comment type="caution">
    <text evidence="12">The sequence shown here is derived from an EMBL/GenBank/DDBJ whole genome shotgun (WGS) entry which is preliminary data.</text>
</comment>
<dbReference type="Pfam" id="PF03459">
    <property type="entry name" value="TOBE"/>
    <property type="match status" value="1"/>
</dbReference>
<dbReference type="InterPro" id="IPR008995">
    <property type="entry name" value="Mo/tungstate-bd_C_term_dom"/>
</dbReference>
<dbReference type="InterPro" id="IPR011868">
    <property type="entry name" value="ModC_ABC_ATP-bd"/>
</dbReference>
<evidence type="ECO:0000256" key="8">
    <source>
        <dbReference type="ARBA" id="ARBA00023136"/>
    </source>
</evidence>
<keyword evidence="4" id="KW-0997">Cell inner membrane</keyword>
<evidence type="ECO:0000313" key="13">
    <source>
        <dbReference type="Proteomes" id="UP001557465"/>
    </source>
</evidence>
<evidence type="ECO:0000256" key="2">
    <source>
        <dbReference type="ARBA" id="ARBA00022475"/>
    </source>
</evidence>
<dbReference type="InterPro" id="IPR027417">
    <property type="entry name" value="P-loop_NTPase"/>
</dbReference>
<keyword evidence="8" id="KW-0472">Membrane</keyword>
<dbReference type="PROSITE" id="PS00211">
    <property type="entry name" value="ABC_TRANSPORTER_1"/>
    <property type="match status" value="1"/>
</dbReference>
<gene>
    <name evidence="12" type="primary">modC</name>
    <name evidence="12" type="ORF">AB4874_02890</name>
</gene>
<keyword evidence="1" id="KW-0813">Transport</keyword>
<accession>A0ABV3TH17</accession>
<evidence type="ECO:0000256" key="3">
    <source>
        <dbReference type="ARBA" id="ARBA00022505"/>
    </source>
</evidence>
<proteinExistence type="predicted"/>
<feature type="domain" description="Mop" evidence="11">
    <location>
        <begin position="291"/>
        <end position="357"/>
    </location>
</feature>
<dbReference type="Gene3D" id="2.40.50.100">
    <property type="match status" value="1"/>
</dbReference>
<dbReference type="PROSITE" id="PS50893">
    <property type="entry name" value="ABC_TRANSPORTER_2"/>
    <property type="match status" value="1"/>
</dbReference>
<keyword evidence="7" id="KW-1278">Translocase</keyword>
<name>A0ABV3TH17_9RHOB</name>
<evidence type="ECO:0000259" key="11">
    <source>
        <dbReference type="PROSITE" id="PS51866"/>
    </source>
</evidence>
<dbReference type="PANTHER" id="PTHR43514">
    <property type="entry name" value="ABC TRANSPORTER I FAMILY MEMBER 10"/>
    <property type="match status" value="1"/>
</dbReference>
<evidence type="ECO:0000256" key="4">
    <source>
        <dbReference type="ARBA" id="ARBA00022519"/>
    </source>
</evidence>
<dbReference type="InterPro" id="IPR050334">
    <property type="entry name" value="Molybdenum_import_ModC"/>
</dbReference>